<name>A0A0R2HD91_9FIRM</name>
<organism evidence="4 5">
    <name type="scientific">Kandleria vitulina DSM 20405</name>
    <dbReference type="NCBI Taxonomy" id="1410657"/>
    <lineage>
        <taxon>Bacteria</taxon>
        <taxon>Bacillati</taxon>
        <taxon>Bacillota</taxon>
        <taxon>Erysipelotrichia</taxon>
        <taxon>Erysipelotrichales</taxon>
        <taxon>Coprobacillaceae</taxon>
        <taxon>Kandleria</taxon>
    </lineage>
</organism>
<gene>
    <name evidence="4" type="ORF">IV49_GL001081</name>
</gene>
<evidence type="ECO:0000259" key="2">
    <source>
        <dbReference type="PROSITE" id="PS50885"/>
    </source>
</evidence>
<feature type="domain" description="GGDEF" evidence="3">
    <location>
        <begin position="420"/>
        <end position="549"/>
    </location>
</feature>
<evidence type="ECO:0000259" key="3">
    <source>
        <dbReference type="PROSITE" id="PS50887"/>
    </source>
</evidence>
<dbReference type="Gene3D" id="6.10.340.10">
    <property type="match status" value="1"/>
</dbReference>
<dbReference type="InterPro" id="IPR043128">
    <property type="entry name" value="Rev_trsase/Diguanyl_cyclase"/>
</dbReference>
<keyword evidence="1" id="KW-1133">Transmembrane helix</keyword>
<evidence type="ECO:0000313" key="4">
    <source>
        <dbReference type="EMBL" id="KRN51008.1"/>
    </source>
</evidence>
<dbReference type="Proteomes" id="UP000051841">
    <property type="component" value="Unassembled WGS sequence"/>
</dbReference>
<dbReference type="Pfam" id="PF22673">
    <property type="entry name" value="MCP-like_PDC_1"/>
    <property type="match status" value="1"/>
</dbReference>
<dbReference type="EMBL" id="JQBL01000003">
    <property type="protein sequence ID" value="KRN51008.1"/>
    <property type="molecule type" value="Genomic_DNA"/>
</dbReference>
<evidence type="ECO:0008006" key="6">
    <source>
        <dbReference type="Google" id="ProtNLM"/>
    </source>
</evidence>
<keyword evidence="5" id="KW-1185">Reference proteome</keyword>
<dbReference type="GO" id="GO:0052621">
    <property type="term" value="F:diguanylate cyclase activity"/>
    <property type="evidence" value="ECO:0007669"/>
    <property type="project" value="TreeGrafter"/>
</dbReference>
<dbReference type="PANTHER" id="PTHR45138">
    <property type="entry name" value="REGULATORY COMPONENTS OF SENSORY TRANSDUCTION SYSTEM"/>
    <property type="match status" value="1"/>
</dbReference>
<keyword evidence="1" id="KW-0472">Membrane</keyword>
<dbReference type="SUPFAM" id="SSF158472">
    <property type="entry name" value="HAMP domain-like"/>
    <property type="match status" value="1"/>
</dbReference>
<dbReference type="PANTHER" id="PTHR45138:SF9">
    <property type="entry name" value="DIGUANYLATE CYCLASE DGCM-RELATED"/>
    <property type="match status" value="1"/>
</dbReference>
<dbReference type="CDD" id="cd01949">
    <property type="entry name" value="GGDEF"/>
    <property type="match status" value="1"/>
</dbReference>
<feature type="domain" description="HAMP" evidence="2">
    <location>
        <begin position="332"/>
        <end position="384"/>
    </location>
</feature>
<evidence type="ECO:0000313" key="5">
    <source>
        <dbReference type="Proteomes" id="UP000051841"/>
    </source>
</evidence>
<dbReference type="PROSITE" id="PS50885">
    <property type="entry name" value="HAMP"/>
    <property type="match status" value="1"/>
</dbReference>
<evidence type="ECO:0000256" key="1">
    <source>
        <dbReference type="SAM" id="Phobius"/>
    </source>
</evidence>
<dbReference type="InterPro" id="IPR029787">
    <property type="entry name" value="Nucleotide_cyclase"/>
</dbReference>
<dbReference type="GO" id="GO:0007165">
    <property type="term" value="P:signal transduction"/>
    <property type="evidence" value="ECO:0007669"/>
    <property type="project" value="InterPro"/>
</dbReference>
<protein>
    <recommendedName>
        <fullName evidence="6">GGDEF domain-containing protein</fullName>
    </recommendedName>
</protein>
<dbReference type="CDD" id="cd06225">
    <property type="entry name" value="HAMP"/>
    <property type="match status" value="1"/>
</dbReference>
<dbReference type="SMART" id="SM00267">
    <property type="entry name" value="GGDEF"/>
    <property type="match status" value="1"/>
</dbReference>
<dbReference type="GO" id="GO:0043709">
    <property type="term" value="P:cell adhesion involved in single-species biofilm formation"/>
    <property type="evidence" value="ECO:0007669"/>
    <property type="project" value="TreeGrafter"/>
</dbReference>
<dbReference type="InterPro" id="IPR050469">
    <property type="entry name" value="Diguanylate_Cyclase"/>
</dbReference>
<dbReference type="Gene3D" id="3.30.70.270">
    <property type="match status" value="1"/>
</dbReference>
<comment type="caution">
    <text evidence="4">The sequence shown here is derived from an EMBL/GenBank/DDBJ whole genome shotgun (WGS) entry which is preliminary data.</text>
</comment>
<dbReference type="InterPro" id="IPR003660">
    <property type="entry name" value="HAMP_dom"/>
</dbReference>
<dbReference type="Gene3D" id="3.30.450.20">
    <property type="entry name" value="PAS domain"/>
    <property type="match status" value="1"/>
</dbReference>
<keyword evidence="1" id="KW-0812">Transmembrane</keyword>
<dbReference type="InterPro" id="IPR000160">
    <property type="entry name" value="GGDEF_dom"/>
</dbReference>
<dbReference type="PROSITE" id="PS50887">
    <property type="entry name" value="GGDEF"/>
    <property type="match status" value="1"/>
</dbReference>
<accession>A0A0R2HD91</accession>
<feature type="transmembrane region" description="Helical" evidence="1">
    <location>
        <begin position="312"/>
        <end position="330"/>
    </location>
</feature>
<dbReference type="Pfam" id="PF00990">
    <property type="entry name" value="GGDEF"/>
    <property type="match status" value="1"/>
</dbReference>
<dbReference type="GO" id="GO:0005886">
    <property type="term" value="C:plasma membrane"/>
    <property type="evidence" value="ECO:0007669"/>
    <property type="project" value="TreeGrafter"/>
</dbReference>
<reference evidence="4 5" key="1">
    <citation type="journal article" date="2015" name="Genome Announc.">
        <title>Expanding the biotechnology potential of lactobacilli through comparative genomics of 213 strains and associated genera.</title>
        <authorList>
            <person name="Sun Z."/>
            <person name="Harris H.M."/>
            <person name="McCann A."/>
            <person name="Guo C."/>
            <person name="Argimon S."/>
            <person name="Zhang W."/>
            <person name="Yang X."/>
            <person name="Jeffery I.B."/>
            <person name="Cooney J.C."/>
            <person name="Kagawa T.F."/>
            <person name="Liu W."/>
            <person name="Song Y."/>
            <person name="Salvetti E."/>
            <person name="Wrobel A."/>
            <person name="Rasinkangas P."/>
            <person name="Parkhill J."/>
            <person name="Rea M.C."/>
            <person name="O'Sullivan O."/>
            <person name="Ritari J."/>
            <person name="Douillard F.P."/>
            <person name="Paul Ross R."/>
            <person name="Yang R."/>
            <person name="Briner A.E."/>
            <person name="Felis G.E."/>
            <person name="de Vos W.M."/>
            <person name="Barrangou R."/>
            <person name="Klaenhammer T.R."/>
            <person name="Caufield P.W."/>
            <person name="Cui Y."/>
            <person name="Zhang H."/>
            <person name="O'Toole P.W."/>
        </authorList>
    </citation>
    <scope>NUCLEOTIDE SEQUENCE [LARGE SCALE GENOMIC DNA]</scope>
    <source>
        <strain evidence="4 5">DSM 20405</strain>
    </source>
</reference>
<dbReference type="Pfam" id="PF00672">
    <property type="entry name" value="HAMP"/>
    <property type="match status" value="1"/>
</dbReference>
<dbReference type="GO" id="GO:1902201">
    <property type="term" value="P:negative regulation of bacterial-type flagellum-dependent cell motility"/>
    <property type="evidence" value="ECO:0007669"/>
    <property type="project" value="TreeGrafter"/>
</dbReference>
<dbReference type="AlphaFoldDB" id="A0A0R2HD91"/>
<proteinExistence type="predicted"/>
<sequence length="549" mass="64840">MVIIMMSIRNKMLLLIITALLFVEVGLGGIAFYEIQRLSDGYVCRTMNLLCERNAYYLDQKLERTRSAVRSVKTIAEQIVENPNEIENENVRNKLQYEMVNTFNKIIGDSDIIRSYYFRYARANIKNEGFYHTRDSLRKSFSNVSYRTMNDEGKNDEQFQWYYQTLSIKNDTWIEPHKNIVVNKQVISYASPFFVEGEMIGVVGVDLDFNDFIHPVRNIQVYDKGYAFLSDGKEKMYWHYLYPYGTNYHFKMYDTLKEDLTTSTSQDRMLYYSFNDEDHALVFVTLSNGMKLFLTDETEDLFKDRNLSIKSLIVICVIIAIVFSIVPFWIERRYVKPIEEIIKSSHKLAEGDYDVRIEYKSKDEMGSLAESFNMTAKQLKIYFNRLENRVYRDELTGVKNHAAYSEKKNELEIKIKEDNAEFGIVLVDMNNLKIINDNYGHYRGDEAIKNTCHFICELYDHSPVYRIGGDEFVVIIENSDYRNRDELFKKAREKASIRYSLEPWIEVSIASGMGIYKKGDTFLNVFARADFEMYRNKQENKKRMREDFF</sequence>
<dbReference type="PATRIC" id="fig|1410657.5.peg.1122"/>
<dbReference type="NCBIfam" id="TIGR00254">
    <property type="entry name" value="GGDEF"/>
    <property type="match status" value="1"/>
</dbReference>
<dbReference type="SUPFAM" id="SSF55073">
    <property type="entry name" value="Nucleotide cyclase"/>
    <property type="match status" value="1"/>
</dbReference>
<dbReference type="SMART" id="SM00304">
    <property type="entry name" value="HAMP"/>
    <property type="match status" value="1"/>
</dbReference>